<dbReference type="PATRIC" id="fig|1156913.3.peg.1116"/>
<evidence type="ECO:0000313" key="2">
    <source>
        <dbReference type="Proteomes" id="UP000013968"/>
    </source>
</evidence>
<sequence>MRRVQRGRTGLAVLQRDGGRDAGGGVLFGCGFVRGQGARLSRDQRALPWSPDRHSTTKFRSGSALLALERPFVGMPQDGVHAHHSCADRGHIGCPSAAAASRSGTEDPSYPAASVPGLRFFDSPPACRRRGIGLFRVGRVCSAIPFPP</sequence>
<dbReference type="HOGENOM" id="CLU_1755031_0_0_11"/>
<dbReference type="AlphaFoldDB" id="R4SJ83"/>
<evidence type="ECO:0000313" key="1">
    <source>
        <dbReference type="EMBL" id="AGM03679.1"/>
    </source>
</evidence>
<dbReference type="EMBL" id="CP003410">
    <property type="protein sequence ID" value="AGM03679.1"/>
    <property type="molecule type" value="Genomic_DNA"/>
</dbReference>
<proteinExistence type="predicted"/>
<protein>
    <submittedName>
        <fullName evidence="1">Uncharacterized protein</fullName>
    </submittedName>
</protein>
<keyword evidence="2" id="KW-1185">Reference proteome</keyword>
<accession>R4SJ83</accession>
<organism evidence="1 2">
    <name type="scientific">Amycolatopsis keratiniphila</name>
    <dbReference type="NCBI Taxonomy" id="129921"/>
    <lineage>
        <taxon>Bacteria</taxon>
        <taxon>Bacillati</taxon>
        <taxon>Actinomycetota</taxon>
        <taxon>Actinomycetes</taxon>
        <taxon>Pseudonocardiales</taxon>
        <taxon>Pseudonocardiaceae</taxon>
        <taxon>Amycolatopsis</taxon>
        <taxon>Amycolatopsis japonica group</taxon>
    </lineage>
</organism>
<name>R4SJ83_9PSEU</name>
<reference evidence="1 2" key="1">
    <citation type="journal article" date="2013" name="BMC Genomics">
        <title>ContigScape: a Cytoscape plugin facilitating microbial genome gap closing.</title>
        <authorList>
            <person name="Tang B."/>
            <person name="Wang Q."/>
            <person name="Yang M."/>
            <person name="Xie F."/>
            <person name="Zhu Y."/>
            <person name="Zhuo Y."/>
            <person name="Wang S."/>
            <person name="Gao H."/>
            <person name="Ding X."/>
            <person name="Zhang L."/>
            <person name="Zhao G."/>
            <person name="Zheng H."/>
        </authorList>
    </citation>
    <scope>NUCLEOTIDE SEQUENCE [LARGE SCALE GENOMIC DNA]</scope>
    <source>
        <strain evidence="1 2">HCCB10007</strain>
    </source>
</reference>
<dbReference type="KEGG" id="aoi:AORI_1090"/>
<dbReference type="Proteomes" id="UP000013968">
    <property type="component" value="Chromosome"/>
</dbReference>
<gene>
    <name evidence="1" type="ORF">AORI_1090</name>
</gene>